<dbReference type="EMBL" id="JAPQKS010000005">
    <property type="protein sequence ID" value="KAJ5225377.1"/>
    <property type="molecule type" value="Genomic_DNA"/>
</dbReference>
<dbReference type="RefSeq" id="XP_058328788.1">
    <property type="nucleotide sequence ID" value="XM_058475898.1"/>
</dbReference>
<feature type="signal peptide" evidence="1">
    <location>
        <begin position="1"/>
        <end position="21"/>
    </location>
</feature>
<proteinExistence type="predicted"/>
<comment type="caution">
    <text evidence="2">The sequence shown here is derived from an EMBL/GenBank/DDBJ whole genome shotgun (WGS) entry which is preliminary data.</text>
</comment>
<dbReference type="PANTHER" id="PTHR42923:SF26">
    <property type="entry name" value="FMN REDUCTASE LOT6, PUTATIVE (AFU_ORTHOLOGUE AFUA_7G06600)-RELATED"/>
    <property type="match status" value="1"/>
</dbReference>
<accession>A0A9W9TJQ9</accession>
<reference evidence="2" key="2">
    <citation type="journal article" date="2023" name="IMA Fungus">
        <title>Comparative genomic study of the Penicillium genus elucidates a diverse pangenome and 15 lateral gene transfer events.</title>
        <authorList>
            <person name="Petersen C."/>
            <person name="Sorensen T."/>
            <person name="Nielsen M.R."/>
            <person name="Sondergaard T.E."/>
            <person name="Sorensen J.L."/>
            <person name="Fitzpatrick D.A."/>
            <person name="Frisvad J.C."/>
            <person name="Nielsen K.L."/>
        </authorList>
    </citation>
    <scope>NUCLEOTIDE SEQUENCE</scope>
    <source>
        <strain evidence="2">IBT 19713</strain>
    </source>
</reference>
<dbReference type="Gene3D" id="3.30.70.1990">
    <property type="match status" value="1"/>
</dbReference>
<dbReference type="PANTHER" id="PTHR42923">
    <property type="entry name" value="PROTOPORPHYRINOGEN OXIDASE"/>
    <property type="match status" value="1"/>
</dbReference>
<organism evidence="2 3">
    <name type="scientific">Penicillium chermesinum</name>
    <dbReference type="NCBI Taxonomy" id="63820"/>
    <lineage>
        <taxon>Eukaryota</taxon>
        <taxon>Fungi</taxon>
        <taxon>Dikarya</taxon>
        <taxon>Ascomycota</taxon>
        <taxon>Pezizomycotina</taxon>
        <taxon>Eurotiomycetes</taxon>
        <taxon>Eurotiomycetidae</taxon>
        <taxon>Eurotiales</taxon>
        <taxon>Aspergillaceae</taxon>
        <taxon>Penicillium</taxon>
    </lineage>
</organism>
<dbReference type="Gene3D" id="3.50.50.60">
    <property type="entry name" value="FAD/NAD(P)-binding domain"/>
    <property type="match status" value="1"/>
</dbReference>
<keyword evidence="1" id="KW-0732">Signal</keyword>
<dbReference type="InterPro" id="IPR050464">
    <property type="entry name" value="Zeta_carotene_desat/Oxidored"/>
</dbReference>
<dbReference type="Pfam" id="PF13450">
    <property type="entry name" value="NAD_binding_8"/>
    <property type="match status" value="1"/>
</dbReference>
<dbReference type="Gene3D" id="1.10.405.20">
    <property type="match status" value="1"/>
</dbReference>
<dbReference type="InterPro" id="IPR036188">
    <property type="entry name" value="FAD/NAD-bd_sf"/>
</dbReference>
<evidence type="ECO:0000313" key="2">
    <source>
        <dbReference type="EMBL" id="KAJ5225377.1"/>
    </source>
</evidence>
<dbReference type="AlphaFoldDB" id="A0A9W9TJQ9"/>
<name>A0A9W9TJQ9_9EURO</name>
<evidence type="ECO:0000313" key="3">
    <source>
        <dbReference type="Proteomes" id="UP001150941"/>
    </source>
</evidence>
<gene>
    <name evidence="2" type="ORF">N7468_006602</name>
</gene>
<feature type="chain" id="PRO_5040841613" evidence="1">
    <location>
        <begin position="22"/>
        <end position="447"/>
    </location>
</feature>
<reference evidence="2" key="1">
    <citation type="submission" date="2022-11" db="EMBL/GenBank/DDBJ databases">
        <authorList>
            <person name="Petersen C."/>
        </authorList>
    </citation>
    <scope>NUCLEOTIDE SEQUENCE</scope>
    <source>
        <strain evidence="2">IBT 19713</strain>
    </source>
</reference>
<dbReference type="Proteomes" id="UP001150941">
    <property type="component" value="Unassembled WGS sequence"/>
</dbReference>
<dbReference type="GO" id="GO:0016491">
    <property type="term" value="F:oxidoreductase activity"/>
    <property type="evidence" value="ECO:0007669"/>
    <property type="project" value="TreeGrafter"/>
</dbReference>
<sequence length="447" mass="49076">MLRKIIRALFFFGAVVPLGECKDTIVRDVAIIGGGASGTFAAVRLRDKGQSVILIEKEDILGGHVNTYHDAATNQTVDYGVVIYHNLQIVKDFFNRLGVSWTLSSFDSSSPETRWLDPKTADPVNYTSPNPASGIQAYAAHLSQYPSIEQGFFLPEPVPEDLLLPFGQYLAKYPEIQSAAQVIFNFAQGLGDFLHQTTLYVFKNFGTDIIKDTEGGFIVADNGNDDIYKHATELLGSDVLLGSKVVSIKSRNKTGIDLIVQTTKGYETIKAKKLLISIPQKLENLRPFALDQKESALFGQFKNTGYYTSLVNNTGLPAGFVSFSVSADTPYHIPKLPGIYSIQATAVPGLFDIKYGSPGTLSDQYVQKEILAYIAKLQANGIANKTSNKPQFSPKDSIAKGFYKDLYALQGYRNTWYTGAAFDTQDSSLLWSYTETSVLPLLLNSSS</sequence>
<dbReference type="SUPFAM" id="SSF51905">
    <property type="entry name" value="FAD/NAD(P)-binding domain"/>
    <property type="match status" value="1"/>
</dbReference>
<evidence type="ECO:0000256" key="1">
    <source>
        <dbReference type="SAM" id="SignalP"/>
    </source>
</evidence>
<keyword evidence="3" id="KW-1185">Reference proteome</keyword>
<dbReference type="OrthoDB" id="68575at2759"/>
<protein>
    <submittedName>
        <fullName evidence="2">FAD/NAD(P)-binding domain-containing protein</fullName>
    </submittedName>
</protein>
<dbReference type="GeneID" id="83203201"/>